<name>A0A7J0ES84_9ERIC</name>
<evidence type="ECO:0008006" key="5">
    <source>
        <dbReference type="Google" id="ProtNLM"/>
    </source>
</evidence>
<dbReference type="Proteomes" id="UP000585474">
    <property type="component" value="Unassembled WGS sequence"/>
</dbReference>
<protein>
    <recommendedName>
        <fullName evidence="5">DUF4283 domain-containing protein</fullName>
    </recommendedName>
</protein>
<evidence type="ECO:0000256" key="1">
    <source>
        <dbReference type="SAM" id="MobiDB-lite"/>
    </source>
</evidence>
<feature type="region of interest" description="Disordered" evidence="1">
    <location>
        <begin position="199"/>
        <end position="220"/>
    </location>
</feature>
<organism evidence="3 4">
    <name type="scientific">Actinidia rufa</name>
    <dbReference type="NCBI Taxonomy" id="165716"/>
    <lineage>
        <taxon>Eukaryota</taxon>
        <taxon>Viridiplantae</taxon>
        <taxon>Streptophyta</taxon>
        <taxon>Embryophyta</taxon>
        <taxon>Tracheophyta</taxon>
        <taxon>Spermatophyta</taxon>
        <taxon>Magnoliopsida</taxon>
        <taxon>eudicotyledons</taxon>
        <taxon>Gunneridae</taxon>
        <taxon>Pentapetalae</taxon>
        <taxon>asterids</taxon>
        <taxon>Ericales</taxon>
        <taxon>Actinidiaceae</taxon>
        <taxon>Actinidia</taxon>
    </lineage>
</organism>
<dbReference type="EMBL" id="BJWL01000006">
    <property type="protein sequence ID" value="GFY89293.1"/>
    <property type="molecule type" value="Genomic_DNA"/>
</dbReference>
<evidence type="ECO:0000313" key="3">
    <source>
        <dbReference type="EMBL" id="GFY89293.1"/>
    </source>
</evidence>
<sequence length="472" mass="52525">MSLRRNLREMNQRMSQILPLNPWEMQTQWEMKFQWEHMLFVRMQITTHRLLGPNANNNGGTAPSETGRRSEKVAGKEKKDSYVSLFEDNRRPSLGSNLEQIETGDGPIPIEAEEVQDTWSLWKSCLVGKPIHMDKLTTYKERVSFARCLVEIDMAKDLPQAVMLKLTSGEIIEQPILYENLPRFCKLCRVMGHSVEGCSVQKKKPKSKQKEAEGTTGALNTDLDQVAAAAETTTTQTAHKGKRDQTEGVQNANQLAQDGAGATATGQAAQLRKKGKAEWVQVHARSSKIQPDSRNIIPNAGPVLGNKFSSLAETLETEVERLPIQETDPAQSQVSHYGKRNQGQNQHKANQTRGQVRGAIQQANKPAGCELKITTQQNPKSQSGISIAAQNRITSQIIRNAAAASTVHRRQEITQASSSSILPSYPLAKRKMQGKRMKRSKQEGPEIMIKWLCLVTKMGISFPILALGFLKN</sequence>
<feature type="compositionally biased region" description="Polar residues" evidence="1">
    <location>
        <begin position="328"/>
        <end position="354"/>
    </location>
</feature>
<dbReference type="AlphaFoldDB" id="A0A7J0ES84"/>
<dbReference type="OrthoDB" id="1939300at2759"/>
<evidence type="ECO:0000256" key="2">
    <source>
        <dbReference type="SAM" id="Phobius"/>
    </source>
</evidence>
<feature type="region of interest" description="Disordered" evidence="1">
    <location>
        <begin position="50"/>
        <end position="80"/>
    </location>
</feature>
<dbReference type="PANTHER" id="PTHR31286:SF180">
    <property type="entry name" value="OS10G0362600 PROTEIN"/>
    <property type="match status" value="1"/>
</dbReference>
<dbReference type="PANTHER" id="PTHR31286">
    <property type="entry name" value="GLYCINE-RICH CELL WALL STRUCTURAL PROTEIN 1.8-LIKE"/>
    <property type="match status" value="1"/>
</dbReference>
<evidence type="ECO:0000313" key="4">
    <source>
        <dbReference type="Proteomes" id="UP000585474"/>
    </source>
</evidence>
<feature type="region of interest" description="Disordered" evidence="1">
    <location>
        <begin position="326"/>
        <end position="361"/>
    </location>
</feature>
<comment type="caution">
    <text evidence="3">The sequence shown here is derived from an EMBL/GenBank/DDBJ whole genome shotgun (WGS) entry which is preliminary data.</text>
</comment>
<keyword evidence="2" id="KW-1133">Transmembrane helix</keyword>
<proteinExistence type="predicted"/>
<feature type="compositionally biased region" description="Low complexity" evidence="1">
    <location>
        <begin position="52"/>
        <end position="63"/>
    </location>
</feature>
<accession>A0A7J0ES84</accession>
<keyword evidence="2" id="KW-0812">Transmembrane</keyword>
<feature type="compositionally biased region" description="Basic and acidic residues" evidence="1">
    <location>
        <begin position="66"/>
        <end position="80"/>
    </location>
</feature>
<reference evidence="3 4" key="1">
    <citation type="submission" date="2019-07" db="EMBL/GenBank/DDBJ databases">
        <title>De Novo Assembly of kiwifruit Actinidia rufa.</title>
        <authorList>
            <person name="Sugita-Konishi S."/>
            <person name="Sato K."/>
            <person name="Mori E."/>
            <person name="Abe Y."/>
            <person name="Kisaki G."/>
            <person name="Hamano K."/>
            <person name="Suezawa K."/>
            <person name="Otani M."/>
            <person name="Fukuda T."/>
            <person name="Manabe T."/>
            <person name="Gomi K."/>
            <person name="Tabuchi M."/>
            <person name="Akimitsu K."/>
            <person name="Kataoka I."/>
        </authorList>
    </citation>
    <scope>NUCLEOTIDE SEQUENCE [LARGE SCALE GENOMIC DNA]</scope>
    <source>
        <strain evidence="4">cv. Fuchu</strain>
    </source>
</reference>
<dbReference type="InterPro" id="IPR040256">
    <property type="entry name" value="At4g02000-like"/>
</dbReference>
<gene>
    <name evidence="3" type="ORF">Acr_06g0012330</name>
</gene>
<keyword evidence="4" id="KW-1185">Reference proteome</keyword>
<keyword evidence="2" id="KW-0472">Membrane</keyword>
<feature type="transmembrane region" description="Helical" evidence="2">
    <location>
        <begin position="447"/>
        <end position="470"/>
    </location>
</feature>